<keyword evidence="1" id="KW-0175">Coiled coil</keyword>
<feature type="compositionally biased region" description="Polar residues" evidence="2">
    <location>
        <begin position="148"/>
        <end position="157"/>
    </location>
</feature>
<dbReference type="Proteomes" id="UP000305848">
    <property type="component" value="Unassembled WGS sequence"/>
</dbReference>
<evidence type="ECO:0000256" key="2">
    <source>
        <dbReference type="SAM" id="MobiDB-lite"/>
    </source>
</evidence>
<keyword evidence="3" id="KW-1133">Transmembrane helix</keyword>
<keyword evidence="5" id="KW-1185">Reference proteome</keyword>
<feature type="coiled-coil region" evidence="1">
    <location>
        <begin position="70"/>
        <end position="106"/>
    </location>
</feature>
<evidence type="ECO:0000313" key="4">
    <source>
        <dbReference type="EMBL" id="TKK64867.1"/>
    </source>
</evidence>
<organism evidence="4 5">
    <name type="scientific">Ilyomonas limi</name>
    <dbReference type="NCBI Taxonomy" id="2575867"/>
    <lineage>
        <taxon>Bacteria</taxon>
        <taxon>Pseudomonadati</taxon>
        <taxon>Bacteroidota</taxon>
        <taxon>Chitinophagia</taxon>
        <taxon>Chitinophagales</taxon>
        <taxon>Chitinophagaceae</taxon>
        <taxon>Ilyomonas</taxon>
    </lineage>
</organism>
<feature type="transmembrane region" description="Helical" evidence="3">
    <location>
        <begin position="108"/>
        <end position="127"/>
    </location>
</feature>
<sequence length="157" mass="17883">MSDINKTSVLKAFVENGRLSWTDFATKEIFLNINGGTDRAHSLGDIIKQLENEKLIKRVPDVLPPTWQTIDNAQTEYNTLTNAAARQQQKENLEFDNIKLDNWQKRHWLLLSILSFVFGAIISPILLDLWKGKDTQPTQSDKTEKVVSDTSSKEITP</sequence>
<comment type="caution">
    <text evidence="4">The sequence shown here is derived from an EMBL/GenBank/DDBJ whole genome shotgun (WGS) entry which is preliminary data.</text>
</comment>
<dbReference type="EMBL" id="SZQL01000027">
    <property type="protein sequence ID" value="TKK64867.1"/>
    <property type="molecule type" value="Genomic_DNA"/>
</dbReference>
<name>A0A4U3KV19_9BACT</name>
<gene>
    <name evidence="4" type="ORF">FC093_21685</name>
</gene>
<keyword evidence="3" id="KW-0812">Transmembrane</keyword>
<evidence type="ECO:0000313" key="5">
    <source>
        <dbReference type="Proteomes" id="UP000305848"/>
    </source>
</evidence>
<protein>
    <submittedName>
        <fullName evidence="4">Uncharacterized protein</fullName>
    </submittedName>
</protein>
<reference evidence="4 5" key="1">
    <citation type="submission" date="2019-05" db="EMBL/GenBank/DDBJ databases">
        <title>Panacibacter sp. strain 17mud1-8 Genome sequencing and assembly.</title>
        <authorList>
            <person name="Chhetri G."/>
        </authorList>
    </citation>
    <scope>NUCLEOTIDE SEQUENCE [LARGE SCALE GENOMIC DNA]</scope>
    <source>
        <strain evidence="4 5">17mud1-8</strain>
    </source>
</reference>
<evidence type="ECO:0000256" key="1">
    <source>
        <dbReference type="SAM" id="Coils"/>
    </source>
</evidence>
<dbReference type="RefSeq" id="WP_137263916.1">
    <property type="nucleotide sequence ID" value="NZ_SZQL01000027.1"/>
</dbReference>
<accession>A0A4U3KV19</accession>
<keyword evidence="3" id="KW-0472">Membrane</keyword>
<evidence type="ECO:0000256" key="3">
    <source>
        <dbReference type="SAM" id="Phobius"/>
    </source>
</evidence>
<proteinExistence type="predicted"/>
<dbReference type="OrthoDB" id="9997346at2"/>
<feature type="region of interest" description="Disordered" evidence="2">
    <location>
        <begin position="134"/>
        <end position="157"/>
    </location>
</feature>
<dbReference type="AlphaFoldDB" id="A0A4U3KV19"/>